<proteinExistence type="predicted"/>
<organism evidence="1 2">
    <name type="scientific">Vermiconidia calcicola</name>
    <dbReference type="NCBI Taxonomy" id="1690605"/>
    <lineage>
        <taxon>Eukaryota</taxon>
        <taxon>Fungi</taxon>
        <taxon>Dikarya</taxon>
        <taxon>Ascomycota</taxon>
        <taxon>Pezizomycotina</taxon>
        <taxon>Dothideomycetes</taxon>
        <taxon>Dothideomycetidae</taxon>
        <taxon>Mycosphaerellales</taxon>
        <taxon>Extremaceae</taxon>
        <taxon>Vermiconidia</taxon>
    </lineage>
</organism>
<comment type="caution">
    <text evidence="1">The sequence shown here is derived from an EMBL/GenBank/DDBJ whole genome shotgun (WGS) entry which is preliminary data.</text>
</comment>
<protein>
    <submittedName>
        <fullName evidence="1">Uncharacterized protein</fullName>
    </submittedName>
</protein>
<evidence type="ECO:0000313" key="2">
    <source>
        <dbReference type="Proteomes" id="UP001281147"/>
    </source>
</evidence>
<reference evidence="1" key="1">
    <citation type="submission" date="2023-07" db="EMBL/GenBank/DDBJ databases">
        <title>Black Yeasts Isolated from many extreme environments.</title>
        <authorList>
            <person name="Coleine C."/>
            <person name="Stajich J.E."/>
            <person name="Selbmann L."/>
        </authorList>
    </citation>
    <scope>NUCLEOTIDE SEQUENCE</scope>
    <source>
        <strain evidence="1">CCFEE 5714</strain>
    </source>
</reference>
<accession>A0ACC3MP77</accession>
<name>A0ACC3MP77_9PEZI</name>
<gene>
    <name evidence="1" type="ORF">LTR37_016535</name>
</gene>
<sequence>MGIHGLLQQIGHGQRISLAKLSSEHFTTHSRPFRLAIDISIWLFQIQSGKGGSNPALRTFYYRLLRLMSLNIHPLFVFDGPNKPLFKRNKKVGGPGVRVASVPEFLAKQLLKQFGFPWHVAPGEAEAECALLQREGIVDAVLSEDVDTLMFGSGVTLRNWTAENSTKSPTHVDVHRAEETKEKSGMDREGMILVALMSGGDYIPEGIPGCGPRLACDAARAGFGRELCALGKKDVAGLKAWKERLLHEIHTNESKHFSRRNKNFSIPDDFPNREVLGYYTHPCVSTPEKLGRLRRELKWDQSIDFAALRTFTADAFDWRCLGGAKKFLRNLAPALLVREVRLVGSVDEQLDQEEQEGKEKQYVQVIHSKRNHSTTDGELEYRISFTPANLVPIDLSIEDEDDEFIPAGGVVEDQSDAESDALMPPSSTQDLETESDAPASPSKKRNFRPYNPDQPEKLWMLRPFLQIGCPLLVEDYEAAQKDPRAVLKQRRNARATAKGDANIHATKPKAKKAKAKESSMPENALMVYAKVTKAAKRSNELAQKSMLPRSAPKEDAGLDDAEFAAVASFKLPCTQIPAELMRPKTSQQPVSQTIEVLDLAGSSPQNGKSKITNISNPFRPFAGFTKPKQKPGVPSTARQDEARKTPKKRNKKRPSPDLSSPAMSQRTITSFYSPSPSKPKPTNDTRETVISLLSSSPAHTQDEQRPPRPLTPTPPNTRFRFVRASGSPPPAKPDFSPGKLPDTVTKRRKKTPLKRWQTEPALGYDWDKNQSLSPLPTPTSREATPEVQGFLNSRWGDGPTEALEITSSSPAKSEGGLASPSACIRLSHGLEENAGGFIREEDDPDATPKAIRKTVPLGLSSPPASPSLDADRVEVWLSSGDGVDTRPTRDDEPPCSSYSTPPSGGDEADIFPAEQPTTVAQKTKKQPAMAAPAAKPSRQSPHRQQKAPPSQGLRRSPRQQVKKKRIQLRESLEGAWKEIDAEMIDMTGDGSGWKKTAGRAKMTGWRKSGVEVLDLTGA</sequence>
<keyword evidence="2" id="KW-1185">Reference proteome</keyword>
<dbReference type="EMBL" id="JAUTXU010000199">
    <property type="protein sequence ID" value="KAK3699292.1"/>
    <property type="molecule type" value="Genomic_DNA"/>
</dbReference>
<dbReference type="Proteomes" id="UP001281147">
    <property type="component" value="Unassembled WGS sequence"/>
</dbReference>
<evidence type="ECO:0000313" key="1">
    <source>
        <dbReference type="EMBL" id="KAK3699292.1"/>
    </source>
</evidence>